<protein>
    <recommendedName>
        <fullName evidence="5">Type IV pilus biogenesis protein PilP</fullName>
    </recommendedName>
</protein>
<evidence type="ECO:0000256" key="1">
    <source>
        <dbReference type="SAM" id="MobiDB-lite"/>
    </source>
</evidence>
<keyword evidence="4" id="KW-1185">Reference proteome</keyword>
<dbReference type="AlphaFoldDB" id="A0A1M5V342"/>
<sequence length="723" mass="76179">MKPDFALSLSFEGIRFLCRVDAGWHNLGEVPLEHVDLEAALAKLRGLGEDQADGQALCKIVLPNDQIKYIALAGLKSDQDEEIAAAVAEATPYTLDELAYDFVETEDGVDVAIVARETLAEAESFALEHGFSPVCFVAQPTADQFNAEPFFGLTQEAAKLVDDPKVITPDDAPIEVVSSGPLPDPVDDPPPPFSSSRLSTSATEGAAGKLGGATRTQSATGAPAVSGQSATETGLEPASALSAQEPRFDTATLIAGLKKRPEPVTNTRPRGAARVGGAEKPPTSTVVAEVAGSADATASIQTIQAQPAEGGKPRYLGVILIVILLVFLAAVALWSSMTSEDGLAGLWGAGNNVETIELLPETDNTFETTALPPVSEESVTDSAEIEALDDNEGVLIDPVMEAALPSPTSETIYAATGIWDRAPAQPIAPQEDVSENSEAIYLASFEPVQQTHDAIALPSADSFTIDPDVARQNNPVAAGTTIDLDERGLVVATAEGAISPEGILVYLGKPASLPPSFPDRTQIQEEAQEEMAAEVDAELARLAAFRPKARPSDLIEQNERATLGGSTRLELAGIRPKLRPEGLVQVVSIDPNAIALATDQAVMASIRPQVRPSDFASTVRAQKEQLASVAVPRSETVQPSIPTTASVARNATQENAINLRKVNLIGVYGASNDRRALVRLSSGRYKKVQIGDRIDGGRVAAINTTELHYVKGGRTIVLKMPRG</sequence>
<dbReference type="RefSeq" id="WP_072793896.1">
    <property type="nucleotide sequence ID" value="NZ_FQWM01000007.1"/>
</dbReference>
<feature type="compositionally biased region" description="Polar residues" evidence="1">
    <location>
        <begin position="214"/>
        <end position="232"/>
    </location>
</feature>
<keyword evidence="2" id="KW-0472">Membrane</keyword>
<evidence type="ECO:0000313" key="3">
    <source>
        <dbReference type="EMBL" id="SHH69635.1"/>
    </source>
</evidence>
<reference evidence="4" key="1">
    <citation type="submission" date="2016-11" db="EMBL/GenBank/DDBJ databases">
        <authorList>
            <person name="Varghese N."/>
            <person name="Submissions S."/>
        </authorList>
    </citation>
    <scope>NUCLEOTIDE SEQUENCE [LARGE SCALE GENOMIC DNA]</scope>
    <source>
        <strain evidence="4">DSM 28223</strain>
    </source>
</reference>
<proteinExistence type="predicted"/>
<keyword evidence="2" id="KW-1133">Transmembrane helix</keyword>
<name>A0A1M5V342_9RHOB</name>
<gene>
    <name evidence="3" type="ORF">SAMN04488044_3063</name>
</gene>
<feature type="region of interest" description="Disordered" evidence="1">
    <location>
        <begin position="170"/>
        <end position="242"/>
    </location>
</feature>
<feature type="compositionally biased region" description="Pro residues" evidence="1">
    <location>
        <begin position="182"/>
        <end position="193"/>
    </location>
</feature>
<feature type="transmembrane region" description="Helical" evidence="2">
    <location>
        <begin position="315"/>
        <end position="334"/>
    </location>
</feature>
<evidence type="ECO:0000313" key="4">
    <source>
        <dbReference type="Proteomes" id="UP000184211"/>
    </source>
</evidence>
<keyword evidence="2" id="KW-0812">Transmembrane</keyword>
<accession>A0A1M5V342</accession>
<organism evidence="3 4">
    <name type="scientific">Cognatishimia maritima</name>
    <dbReference type="NCBI Taxonomy" id="870908"/>
    <lineage>
        <taxon>Bacteria</taxon>
        <taxon>Pseudomonadati</taxon>
        <taxon>Pseudomonadota</taxon>
        <taxon>Alphaproteobacteria</taxon>
        <taxon>Rhodobacterales</taxon>
        <taxon>Paracoccaceae</taxon>
        <taxon>Cognatishimia</taxon>
    </lineage>
</organism>
<dbReference type="Proteomes" id="UP000184211">
    <property type="component" value="Unassembled WGS sequence"/>
</dbReference>
<feature type="region of interest" description="Disordered" evidence="1">
    <location>
        <begin position="261"/>
        <end position="283"/>
    </location>
</feature>
<evidence type="ECO:0008006" key="5">
    <source>
        <dbReference type="Google" id="ProtNLM"/>
    </source>
</evidence>
<evidence type="ECO:0000256" key="2">
    <source>
        <dbReference type="SAM" id="Phobius"/>
    </source>
</evidence>
<dbReference type="OrthoDB" id="7870459at2"/>
<dbReference type="EMBL" id="FQWM01000007">
    <property type="protein sequence ID" value="SHH69635.1"/>
    <property type="molecule type" value="Genomic_DNA"/>
</dbReference>
<dbReference type="STRING" id="870908.SAMN04488044_3063"/>